<proteinExistence type="predicted"/>
<dbReference type="HOGENOM" id="CLU_067089_1_0_11"/>
<dbReference type="AlphaFoldDB" id="N0DYE0"/>
<dbReference type="EMBL" id="CAIZ01000048">
    <property type="protein sequence ID" value="CCH69287.1"/>
    <property type="molecule type" value="Genomic_DNA"/>
</dbReference>
<keyword evidence="2" id="KW-1185">Reference proteome</keyword>
<sequence length="218" mass="24926">MDYERLRDLLSAERLGSYLSASDGDLEEAFALYEWNIEASAAALSLSAMVEVVVRNSLDAQMRNWAASRQNSDWLRTAPLDGRGRADIMKAKDRAARGGRQVTHGHVVAELNLGFWRYLVSRRYYASLWVPNLRHAFPRTDAPADQHRRRIESDLEQLLYLRNRAAHHEPIHRRDLMADLERAIALLACIDPEAARWCRQRERLSDVVSSRTGTTSKA</sequence>
<name>N0DYE0_9MICO</name>
<reference evidence="1 2" key="1">
    <citation type="journal article" date="2013" name="ISME J.">
        <title>A metabolic model for members of the genus Tetrasphaera involved in enhanced biological phosphorus removal.</title>
        <authorList>
            <person name="Kristiansen R."/>
            <person name="Nguyen H.T.T."/>
            <person name="Saunders A.M."/>
            <person name="Nielsen J.L."/>
            <person name="Wimmer R."/>
            <person name="Le V.Q."/>
            <person name="McIlroy S.J."/>
            <person name="Petrovski S."/>
            <person name="Seviour R.J."/>
            <person name="Calteau A."/>
            <person name="Nielsen K.L."/>
            <person name="Nielsen P.H."/>
        </authorList>
    </citation>
    <scope>NUCLEOTIDE SEQUENCE [LARGE SCALE GENOMIC DNA]</scope>
    <source>
        <strain evidence="1 2">Lp2</strain>
    </source>
</reference>
<dbReference type="Proteomes" id="UP000013167">
    <property type="component" value="Unassembled WGS sequence"/>
</dbReference>
<evidence type="ECO:0000313" key="2">
    <source>
        <dbReference type="Proteomes" id="UP000013167"/>
    </source>
</evidence>
<gene>
    <name evidence="1" type="ORF">BN10_1410009</name>
</gene>
<accession>N0DYE0</accession>
<comment type="caution">
    <text evidence="1">The sequence shown here is derived from an EMBL/GenBank/DDBJ whole genome shotgun (WGS) entry which is preliminary data.</text>
</comment>
<evidence type="ECO:0000313" key="1">
    <source>
        <dbReference type="EMBL" id="CCH69287.1"/>
    </source>
</evidence>
<protein>
    <recommendedName>
        <fullName evidence="3">Abi-like protein</fullName>
    </recommendedName>
</protein>
<evidence type="ECO:0008006" key="3">
    <source>
        <dbReference type="Google" id="ProtNLM"/>
    </source>
</evidence>
<organism evidence="1 2">
    <name type="scientific">Phycicoccus elongatus Lp2</name>
    <dbReference type="NCBI Taxonomy" id="1193181"/>
    <lineage>
        <taxon>Bacteria</taxon>
        <taxon>Bacillati</taxon>
        <taxon>Actinomycetota</taxon>
        <taxon>Actinomycetes</taxon>
        <taxon>Micrococcales</taxon>
        <taxon>Intrasporangiaceae</taxon>
        <taxon>Phycicoccus</taxon>
    </lineage>
</organism>
<dbReference type="eggNOG" id="ENOG5030XSH">
    <property type="taxonomic scope" value="Bacteria"/>
</dbReference>
<dbReference type="STRING" id="1193181.BN10_1410009"/>